<protein>
    <recommendedName>
        <fullName evidence="2">Zn(2)-C6 fungal-type domain-containing protein</fullName>
    </recommendedName>
</protein>
<dbReference type="AlphaFoldDB" id="A0A0L0NXF9"/>
<dbReference type="VEuPathDB" id="FungiDB:CJI97_001374"/>
<feature type="region of interest" description="Disordered" evidence="1">
    <location>
        <begin position="402"/>
        <end position="423"/>
    </location>
</feature>
<evidence type="ECO:0000313" key="4">
    <source>
        <dbReference type="Proteomes" id="UP000037122"/>
    </source>
</evidence>
<dbReference type="InterPro" id="IPR036864">
    <property type="entry name" value="Zn2-C6_fun-type_DNA-bd_sf"/>
</dbReference>
<evidence type="ECO:0000256" key="1">
    <source>
        <dbReference type="SAM" id="MobiDB-lite"/>
    </source>
</evidence>
<proteinExistence type="predicted"/>
<organism evidence="3 4">
    <name type="scientific">Candidozyma auris</name>
    <name type="common">Yeast</name>
    <name type="synonym">Candida auris</name>
    <dbReference type="NCBI Taxonomy" id="498019"/>
    <lineage>
        <taxon>Eukaryota</taxon>
        <taxon>Fungi</taxon>
        <taxon>Dikarya</taxon>
        <taxon>Ascomycota</taxon>
        <taxon>Saccharomycotina</taxon>
        <taxon>Pichiomycetes</taxon>
        <taxon>Metschnikowiaceae</taxon>
        <taxon>Candidozyma</taxon>
    </lineage>
</organism>
<dbReference type="VEuPathDB" id="FungiDB:CJI96_0003076"/>
<name>A0A0L0NXF9_CANAR</name>
<dbReference type="Pfam" id="PF00172">
    <property type="entry name" value="Zn_clus"/>
    <property type="match status" value="1"/>
</dbReference>
<dbReference type="VEuPathDB" id="FungiDB:QG37_04237"/>
<dbReference type="CDD" id="cd00067">
    <property type="entry name" value="GAL4"/>
    <property type="match status" value="1"/>
</dbReference>
<dbReference type="VEuPathDB" id="FungiDB:CJJ09_003487"/>
<dbReference type="PROSITE" id="PS50048">
    <property type="entry name" value="ZN2_CY6_FUNGAL_2"/>
    <property type="match status" value="1"/>
</dbReference>
<feature type="domain" description="Zn(2)-C6 fungal-type" evidence="2">
    <location>
        <begin position="15"/>
        <end position="44"/>
    </location>
</feature>
<dbReference type="SMART" id="SM00066">
    <property type="entry name" value="GAL4"/>
    <property type="match status" value="1"/>
</dbReference>
<dbReference type="VEuPathDB" id="FungiDB:B9J08_001232"/>
<dbReference type="GO" id="GO:0008270">
    <property type="term" value="F:zinc ion binding"/>
    <property type="evidence" value="ECO:0007669"/>
    <property type="project" value="InterPro"/>
</dbReference>
<dbReference type="VEuPathDB" id="FungiDB:CJI96_0003075"/>
<dbReference type="PANTHER" id="PTHR47655:SF3">
    <property type="entry name" value="ZN(II)2CYS6 TRANSCRIPTION FACTOR (EUROFUNG)"/>
    <property type="match status" value="1"/>
</dbReference>
<dbReference type="GO" id="GO:0000981">
    <property type="term" value="F:DNA-binding transcription factor activity, RNA polymerase II-specific"/>
    <property type="evidence" value="ECO:0007669"/>
    <property type="project" value="InterPro"/>
</dbReference>
<reference evidence="4" key="1">
    <citation type="journal article" date="2015" name="BMC Genomics">
        <title>Draft genome of a commonly misdiagnosed multidrug resistant pathogen Candida auris.</title>
        <authorList>
            <person name="Chatterjee S."/>
            <person name="Alampalli S.V."/>
            <person name="Nageshan R.K."/>
            <person name="Chettiar S.T."/>
            <person name="Joshi S."/>
            <person name="Tatu U.S."/>
        </authorList>
    </citation>
    <scope>NUCLEOTIDE SEQUENCE [LARGE SCALE GENOMIC DNA]</scope>
    <source>
        <strain evidence="4">6684</strain>
    </source>
</reference>
<dbReference type="InterPro" id="IPR052783">
    <property type="entry name" value="Metabolic/Drug-Res_Regulator"/>
</dbReference>
<sequence>MSSPDHHRKKRIGKACDSCRIKKTKCDGRKPCLRCIADNRICSFTDKRKNKEKSHPPGYVDLLETRVELLTRLLEKIINLLEPHLPWLAKLMELARLEHAKLLPVDEDTDKREGYVPINEVVDHLISEHGLLKNLPVDWEDTVADVYRSISKEPPKERDSDNTEDEEFVTRLDQENPQAHGHKRVGRHPLLALDRSVRSGLASRKDLRHQYSSYSSLITDQLSMDGISLAGYGSSNSANVVPQSLFKQETSPLVTRAELHERRPSAQIFADATGASSLLLLLASLAARLENHDIGPTSPSALLLGLALGMTPMNLLLAYSDSTMPSLAVLTTPQPMLQPARSMRRPLTSKDSLFRPRPGDHVHKLRAASHPFGQSHVHSANYNHRQDVPPLRANAPNTIAPTAVPNPSITSPPFLDSTDTQSPEMDDFVTFPLSDDAMYHDLNLDDNWKVFSSAEGSLL</sequence>
<evidence type="ECO:0000259" key="2">
    <source>
        <dbReference type="PROSITE" id="PS50048"/>
    </source>
</evidence>
<dbReference type="EMBL" id="LGST01000029">
    <property type="protein sequence ID" value="KND98892.1"/>
    <property type="molecule type" value="Genomic_DNA"/>
</dbReference>
<comment type="caution">
    <text evidence="3">The sequence shown here is derived from an EMBL/GenBank/DDBJ whole genome shotgun (WGS) entry which is preliminary data.</text>
</comment>
<evidence type="ECO:0000313" key="3">
    <source>
        <dbReference type="EMBL" id="KND98892.1"/>
    </source>
</evidence>
<dbReference type="Gene3D" id="4.10.240.10">
    <property type="entry name" value="Zn(2)-C6 fungal-type DNA-binding domain"/>
    <property type="match status" value="1"/>
</dbReference>
<dbReference type="InterPro" id="IPR001138">
    <property type="entry name" value="Zn2Cys6_DnaBD"/>
</dbReference>
<dbReference type="VEuPathDB" id="FungiDB:CJJ07_003452"/>
<dbReference type="SUPFAM" id="SSF57701">
    <property type="entry name" value="Zn2/Cys6 DNA-binding domain"/>
    <property type="match status" value="1"/>
</dbReference>
<gene>
    <name evidence="3" type="ORF">QG37_04237</name>
</gene>
<dbReference type="PANTHER" id="PTHR47655">
    <property type="entry name" value="QUINIC ACID UTILIZATION ACTIVATOR"/>
    <property type="match status" value="1"/>
</dbReference>
<dbReference type="Proteomes" id="UP000037122">
    <property type="component" value="Unassembled WGS sequence"/>
</dbReference>
<dbReference type="PROSITE" id="PS00463">
    <property type="entry name" value="ZN2_CY6_FUNGAL_1"/>
    <property type="match status" value="1"/>
</dbReference>
<accession>A0A0L0NXF9</accession>